<accession>A0A378SU34</accession>
<name>A0A378SU34_9MYCO</name>
<proteinExistence type="predicted"/>
<dbReference type="InterPro" id="IPR015947">
    <property type="entry name" value="PUA-like_sf"/>
</dbReference>
<evidence type="ECO:0008006" key="3">
    <source>
        <dbReference type="Google" id="ProtNLM"/>
    </source>
</evidence>
<gene>
    <name evidence="1" type="ORF">NCTC10742_05569</name>
</gene>
<evidence type="ECO:0000313" key="2">
    <source>
        <dbReference type="Proteomes" id="UP000254291"/>
    </source>
</evidence>
<dbReference type="AlphaFoldDB" id="A0A378SU34"/>
<sequence length="164" mass="17875">MFSAGTGNSTRVATERSVTPETLGAWVIKCNPSRTPVEAMRRSGLAKARWCIAGNYRSRLIRPGQRVLLWVSAHPLWGFWGAGRITGRPATDAGQLSVPVHIPLFAEPLTAAELARSTALRSMEVFRSPQQSNPSWVSTAELAVLGPLLPHEGIPRQPEKLEAE</sequence>
<evidence type="ECO:0000313" key="1">
    <source>
        <dbReference type="EMBL" id="STZ46299.1"/>
    </source>
</evidence>
<organism evidence="1 2">
    <name type="scientific">Mycolicibacterium gilvum</name>
    <dbReference type="NCBI Taxonomy" id="1804"/>
    <lineage>
        <taxon>Bacteria</taxon>
        <taxon>Bacillati</taxon>
        <taxon>Actinomycetota</taxon>
        <taxon>Actinomycetes</taxon>
        <taxon>Mycobacteriales</taxon>
        <taxon>Mycobacteriaceae</taxon>
        <taxon>Mycolicibacterium</taxon>
    </lineage>
</organism>
<reference evidence="1 2" key="1">
    <citation type="submission" date="2018-06" db="EMBL/GenBank/DDBJ databases">
        <authorList>
            <consortium name="Pathogen Informatics"/>
            <person name="Doyle S."/>
        </authorList>
    </citation>
    <scope>NUCLEOTIDE SEQUENCE [LARGE SCALE GENOMIC DNA]</scope>
    <source>
        <strain evidence="1 2">NCTC10742</strain>
    </source>
</reference>
<dbReference type="Proteomes" id="UP000254291">
    <property type="component" value="Unassembled WGS sequence"/>
</dbReference>
<protein>
    <recommendedName>
        <fullName evidence="3">EVE domain-containing protein</fullName>
    </recommendedName>
</protein>
<dbReference type="SUPFAM" id="SSF88697">
    <property type="entry name" value="PUA domain-like"/>
    <property type="match status" value="1"/>
</dbReference>
<dbReference type="EMBL" id="UGQM01000001">
    <property type="protein sequence ID" value="STZ46299.1"/>
    <property type="molecule type" value="Genomic_DNA"/>
</dbReference>